<protein>
    <submittedName>
        <fullName evidence="6">Transcriptional regulator</fullName>
    </submittedName>
</protein>
<dbReference type="InterPro" id="IPR014757">
    <property type="entry name" value="Tscrpt_reg_IclR_C"/>
</dbReference>
<reference evidence="6" key="1">
    <citation type="journal article" date="2014" name="Int. J. Syst. Evol. Microbiol.">
        <title>Complete genome sequence of Corynebacterium casei LMG S-19264T (=DSM 44701T), isolated from a smear-ripened cheese.</title>
        <authorList>
            <consortium name="US DOE Joint Genome Institute (JGI-PGF)"/>
            <person name="Walter F."/>
            <person name="Albersmeier A."/>
            <person name="Kalinowski J."/>
            <person name="Ruckert C."/>
        </authorList>
    </citation>
    <scope>NUCLEOTIDE SEQUENCE</scope>
    <source>
        <strain evidence="6">CGMCC 1.12919</strain>
    </source>
</reference>
<feature type="domain" description="IclR-ED" evidence="5">
    <location>
        <begin position="72"/>
        <end position="254"/>
    </location>
</feature>
<dbReference type="Pfam" id="PF09339">
    <property type="entry name" value="HTH_IclR"/>
    <property type="match status" value="1"/>
</dbReference>
<evidence type="ECO:0000256" key="1">
    <source>
        <dbReference type="ARBA" id="ARBA00023015"/>
    </source>
</evidence>
<evidence type="ECO:0000256" key="3">
    <source>
        <dbReference type="ARBA" id="ARBA00023163"/>
    </source>
</evidence>
<evidence type="ECO:0000259" key="5">
    <source>
        <dbReference type="PROSITE" id="PS51078"/>
    </source>
</evidence>
<dbReference type="PANTHER" id="PTHR30136:SF35">
    <property type="entry name" value="HTH-TYPE TRANSCRIPTIONAL REGULATOR RV1719"/>
    <property type="match status" value="1"/>
</dbReference>
<evidence type="ECO:0000313" key="6">
    <source>
        <dbReference type="EMBL" id="GGC91944.1"/>
    </source>
</evidence>
<dbReference type="InterPro" id="IPR005471">
    <property type="entry name" value="Tscrpt_reg_IclR_N"/>
</dbReference>
<dbReference type="GO" id="GO:0003677">
    <property type="term" value="F:DNA binding"/>
    <property type="evidence" value="ECO:0007669"/>
    <property type="project" value="UniProtKB-KW"/>
</dbReference>
<dbReference type="InterPro" id="IPR036390">
    <property type="entry name" value="WH_DNA-bd_sf"/>
</dbReference>
<reference evidence="6" key="2">
    <citation type="submission" date="2020-09" db="EMBL/GenBank/DDBJ databases">
        <authorList>
            <person name="Sun Q."/>
            <person name="Zhou Y."/>
        </authorList>
    </citation>
    <scope>NUCLEOTIDE SEQUENCE</scope>
    <source>
        <strain evidence="6">CGMCC 1.12919</strain>
    </source>
</reference>
<dbReference type="SUPFAM" id="SSF55781">
    <property type="entry name" value="GAF domain-like"/>
    <property type="match status" value="1"/>
</dbReference>
<dbReference type="PANTHER" id="PTHR30136">
    <property type="entry name" value="HELIX-TURN-HELIX TRANSCRIPTIONAL REGULATOR, ICLR FAMILY"/>
    <property type="match status" value="1"/>
</dbReference>
<dbReference type="PROSITE" id="PS51077">
    <property type="entry name" value="HTH_ICLR"/>
    <property type="match status" value="1"/>
</dbReference>
<dbReference type="InterPro" id="IPR029016">
    <property type="entry name" value="GAF-like_dom_sf"/>
</dbReference>
<keyword evidence="1" id="KW-0805">Transcription regulation</keyword>
<dbReference type="AlphaFoldDB" id="A0A916XQC1"/>
<comment type="caution">
    <text evidence="6">The sequence shown here is derived from an EMBL/GenBank/DDBJ whole genome shotgun (WGS) entry which is preliminary data.</text>
</comment>
<dbReference type="GO" id="GO:0045892">
    <property type="term" value="P:negative regulation of DNA-templated transcription"/>
    <property type="evidence" value="ECO:0007669"/>
    <property type="project" value="TreeGrafter"/>
</dbReference>
<accession>A0A916XQC1</accession>
<feature type="domain" description="HTH iclR-type" evidence="4">
    <location>
        <begin position="8"/>
        <end position="71"/>
    </location>
</feature>
<evidence type="ECO:0000259" key="4">
    <source>
        <dbReference type="PROSITE" id="PS51077"/>
    </source>
</evidence>
<dbReference type="SUPFAM" id="SSF46785">
    <property type="entry name" value="Winged helix' DNA-binding domain"/>
    <property type="match status" value="1"/>
</dbReference>
<keyword evidence="7" id="KW-1185">Reference proteome</keyword>
<dbReference type="PROSITE" id="PS51078">
    <property type="entry name" value="ICLR_ED"/>
    <property type="match status" value="1"/>
</dbReference>
<evidence type="ECO:0000256" key="2">
    <source>
        <dbReference type="ARBA" id="ARBA00023125"/>
    </source>
</evidence>
<dbReference type="Proteomes" id="UP000637002">
    <property type="component" value="Unassembled WGS sequence"/>
</dbReference>
<dbReference type="InterPro" id="IPR050707">
    <property type="entry name" value="HTH_MetabolicPath_Reg"/>
</dbReference>
<organism evidence="6 7">
    <name type="scientific">Chelatococcus reniformis</name>
    <dbReference type="NCBI Taxonomy" id="1494448"/>
    <lineage>
        <taxon>Bacteria</taxon>
        <taxon>Pseudomonadati</taxon>
        <taxon>Pseudomonadota</taxon>
        <taxon>Alphaproteobacteria</taxon>
        <taxon>Hyphomicrobiales</taxon>
        <taxon>Chelatococcaceae</taxon>
        <taxon>Chelatococcus</taxon>
    </lineage>
</organism>
<dbReference type="Gene3D" id="3.30.450.40">
    <property type="match status" value="1"/>
</dbReference>
<proteinExistence type="predicted"/>
<keyword evidence="3" id="KW-0804">Transcription</keyword>
<dbReference type="GO" id="GO:0003700">
    <property type="term" value="F:DNA-binding transcription factor activity"/>
    <property type="evidence" value="ECO:0007669"/>
    <property type="project" value="TreeGrafter"/>
</dbReference>
<dbReference type="Gene3D" id="1.10.10.10">
    <property type="entry name" value="Winged helix-like DNA-binding domain superfamily/Winged helix DNA-binding domain"/>
    <property type="match status" value="1"/>
</dbReference>
<keyword evidence="2" id="KW-0238">DNA-binding</keyword>
<dbReference type="RefSeq" id="WP_188612591.1">
    <property type="nucleotide sequence ID" value="NZ_BMGG01000012.1"/>
</dbReference>
<sequence length="268" mass="28121">MDDAAQAGGPLERYIAVLELVAAFPGAITASDVGSLLGLPKTTAHRLLGGLARSGLIKGGDGRNRTFRLADRLVRLVHMSADGGWIEALVRPQLEALAAERGETCYVSRLVGHRVHVAVTVSPEVRWRAFVQPGIEMPPHAAATAKVILAFQSPSLVARALAEPLPRLTSQTRTDPELIRAEYASVRVQGYATCISEIDEGLGALGVPIVQASGAVLHSVGIVGPVPRIMNDAMATRIASLRAAAARLSQALSLGSAIAARTSELPQL</sequence>
<dbReference type="InterPro" id="IPR036388">
    <property type="entry name" value="WH-like_DNA-bd_sf"/>
</dbReference>
<name>A0A916XQC1_9HYPH</name>
<dbReference type="Pfam" id="PF01614">
    <property type="entry name" value="IclR_C"/>
    <property type="match status" value="1"/>
</dbReference>
<gene>
    <name evidence="6" type="ORF">GCM10010994_57160</name>
</gene>
<evidence type="ECO:0000313" key="7">
    <source>
        <dbReference type="Proteomes" id="UP000637002"/>
    </source>
</evidence>
<dbReference type="SMART" id="SM00346">
    <property type="entry name" value="HTH_ICLR"/>
    <property type="match status" value="1"/>
</dbReference>
<dbReference type="EMBL" id="BMGG01000012">
    <property type="protein sequence ID" value="GGC91944.1"/>
    <property type="molecule type" value="Genomic_DNA"/>
</dbReference>